<keyword evidence="2" id="KW-1185">Reference proteome</keyword>
<feature type="non-terminal residue" evidence="1">
    <location>
        <position position="1"/>
    </location>
</feature>
<accession>A0ABV5FSM9</accession>
<evidence type="ECO:0000313" key="1">
    <source>
        <dbReference type="EMBL" id="MFB9066548.1"/>
    </source>
</evidence>
<sequence length="123" mass="13823">QLNTAYTHSNRFGGLTGKLQIEITSWTTMPDAKIFSIEDFVIDEFGAKHQINCRQKRVENNELDILGVSVKSAHNFEGMTDSQKDWAKAKAGLLLFIQSDLLDDGIHTIYGKLPGDWELTPQV</sequence>
<evidence type="ECO:0000313" key="2">
    <source>
        <dbReference type="Proteomes" id="UP001589589"/>
    </source>
</evidence>
<protein>
    <submittedName>
        <fullName evidence="1">Uncharacterized protein</fullName>
    </submittedName>
</protein>
<reference evidence="1 2" key="1">
    <citation type="submission" date="2024-09" db="EMBL/GenBank/DDBJ databases">
        <authorList>
            <person name="Sun Q."/>
            <person name="Mori K."/>
        </authorList>
    </citation>
    <scope>NUCLEOTIDE SEQUENCE [LARGE SCALE GENOMIC DNA]</scope>
    <source>
        <strain evidence="1 2">CECT 7908</strain>
    </source>
</reference>
<dbReference type="RefSeq" id="WP_379690844.1">
    <property type="nucleotide sequence ID" value="NZ_JBHMEX010000075.1"/>
</dbReference>
<gene>
    <name evidence="1" type="ORF">ACFFUQ_21225</name>
</gene>
<dbReference type="Proteomes" id="UP001589589">
    <property type="component" value="Unassembled WGS sequence"/>
</dbReference>
<organism evidence="1 2">
    <name type="scientific">Flavobacterium branchiarum</name>
    <dbReference type="NCBI Taxonomy" id="1114870"/>
    <lineage>
        <taxon>Bacteria</taxon>
        <taxon>Pseudomonadati</taxon>
        <taxon>Bacteroidota</taxon>
        <taxon>Flavobacteriia</taxon>
        <taxon>Flavobacteriales</taxon>
        <taxon>Flavobacteriaceae</taxon>
        <taxon>Flavobacterium</taxon>
    </lineage>
</organism>
<comment type="caution">
    <text evidence="1">The sequence shown here is derived from an EMBL/GenBank/DDBJ whole genome shotgun (WGS) entry which is preliminary data.</text>
</comment>
<name>A0ABV5FSM9_9FLAO</name>
<dbReference type="EMBL" id="JBHMEX010000075">
    <property type="protein sequence ID" value="MFB9066548.1"/>
    <property type="molecule type" value="Genomic_DNA"/>
</dbReference>
<proteinExistence type="predicted"/>